<dbReference type="GO" id="GO:0008270">
    <property type="term" value="F:zinc ion binding"/>
    <property type="evidence" value="ECO:0007669"/>
    <property type="project" value="UniProtKB-KW"/>
</dbReference>
<dbReference type="PANTHER" id="PTHR11685">
    <property type="entry name" value="RBR FAMILY RING FINGER AND IBR DOMAIN-CONTAINING"/>
    <property type="match status" value="1"/>
</dbReference>
<dbReference type="GO" id="GO:0016567">
    <property type="term" value="P:protein ubiquitination"/>
    <property type="evidence" value="ECO:0007669"/>
    <property type="project" value="InterPro"/>
</dbReference>
<evidence type="ECO:0000313" key="12">
    <source>
        <dbReference type="EMBL" id="KAK0416390.1"/>
    </source>
</evidence>
<name>A0AA39M0S4_9BILA</name>
<evidence type="ECO:0000256" key="1">
    <source>
        <dbReference type="ARBA" id="ARBA00001798"/>
    </source>
</evidence>
<dbReference type="InterPro" id="IPR013083">
    <property type="entry name" value="Znf_RING/FYVE/PHD"/>
</dbReference>
<gene>
    <name evidence="12" type="ORF">QR680_012457</name>
</gene>
<evidence type="ECO:0000256" key="2">
    <source>
        <dbReference type="ARBA" id="ARBA00005884"/>
    </source>
</evidence>
<dbReference type="GO" id="GO:0061630">
    <property type="term" value="F:ubiquitin protein ligase activity"/>
    <property type="evidence" value="ECO:0007669"/>
    <property type="project" value="UniProtKB-EC"/>
</dbReference>
<feature type="domain" description="RING-type" evidence="11">
    <location>
        <begin position="114"/>
        <end position="323"/>
    </location>
</feature>
<dbReference type="InterPro" id="IPR044066">
    <property type="entry name" value="TRIAD_supradom"/>
</dbReference>
<dbReference type="Proteomes" id="UP001175271">
    <property type="component" value="Unassembled WGS sequence"/>
</dbReference>
<dbReference type="InterPro" id="IPR017907">
    <property type="entry name" value="Znf_RING_CS"/>
</dbReference>
<comment type="catalytic activity">
    <reaction evidence="1">
        <text>[E2 ubiquitin-conjugating enzyme]-S-ubiquitinyl-L-cysteine + [acceptor protein]-L-lysine = [E2 ubiquitin-conjugating enzyme]-L-cysteine + [acceptor protein]-N(6)-ubiquitinyl-L-lysine.</text>
        <dbReference type="EC" id="2.3.2.31"/>
    </reaction>
</comment>
<dbReference type="Gene3D" id="1.20.120.1750">
    <property type="match status" value="1"/>
</dbReference>
<dbReference type="Gene3D" id="3.30.40.10">
    <property type="entry name" value="Zinc/RING finger domain, C3HC4 (zinc finger)"/>
    <property type="match status" value="1"/>
</dbReference>
<keyword evidence="9" id="KW-0862">Zinc</keyword>
<organism evidence="12 13">
    <name type="scientific">Steinernema hermaphroditum</name>
    <dbReference type="NCBI Taxonomy" id="289476"/>
    <lineage>
        <taxon>Eukaryota</taxon>
        <taxon>Metazoa</taxon>
        <taxon>Ecdysozoa</taxon>
        <taxon>Nematoda</taxon>
        <taxon>Chromadorea</taxon>
        <taxon>Rhabditida</taxon>
        <taxon>Tylenchina</taxon>
        <taxon>Panagrolaimomorpha</taxon>
        <taxon>Strongyloidoidea</taxon>
        <taxon>Steinernematidae</taxon>
        <taxon>Steinernema</taxon>
    </lineage>
</organism>
<dbReference type="InterPro" id="IPR002867">
    <property type="entry name" value="IBR_dom"/>
</dbReference>
<keyword evidence="8" id="KW-0833">Ubl conjugation pathway</keyword>
<dbReference type="Pfam" id="PF19422">
    <property type="entry name" value="Ariadne"/>
    <property type="match status" value="1"/>
</dbReference>
<evidence type="ECO:0000256" key="6">
    <source>
        <dbReference type="ARBA" id="ARBA00022737"/>
    </source>
</evidence>
<evidence type="ECO:0000256" key="3">
    <source>
        <dbReference type="ARBA" id="ARBA00012251"/>
    </source>
</evidence>
<dbReference type="CDD" id="cd16773">
    <property type="entry name" value="RING-HC_RBR_TRIAD1"/>
    <property type="match status" value="1"/>
</dbReference>
<evidence type="ECO:0000256" key="8">
    <source>
        <dbReference type="ARBA" id="ARBA00022786"/>
    </source>
</evidence>
<feature type="compositionally biased region" description="Acidic residues" evidence="10">
    <location>
        <begin position="1"/>
        <end position="25"/>
    </location>
</feature>
<dbReference type="AlphaFoldDB" id="A0AA39M0S4"/>
<keyword evidence="4" id="KW-0808">Transferase</keyword>
<proteinExistence type="inferred from homology"/>
<sequence length="471" mass="54223">MSDGDESLSDNDCYDDDDYYNDNDYDLYGTESSGSSKANSDIEAIPFEVLSGDEVDERLDNAAHSVGNVLKMRTWLAKMILHMNKWNASVVIRLSEDICNKLVANYSLRVNTKDGLICEICCMDVKELLSLGCHHEYCRACWKSHVTTRIRDGMATGIQCMSSKCSILCSPELVETVLKNGSVDLLGQYERFRRRDYVNAHPDLRECSGADCDMFIHAATSRPYRVTCSKCKTSFCFLCGADYHVPINCDMLKNWIKKCNDDSETAHYLSANTKNCPKCDSLIEKSGGCNHMKCAKCGHDFCWMCALEWKTHGTEYYNCSKYKEQDSEKIRQEGARAALEKYLHYFNRFDNHHKSLQFEQEMLKSIHATIEDKVNHHIGTWIDWQYLLDAAEQLTKCRYTIKYTYPYAYYIEPGHQKELFEYQQAQLEATIEDLAWKLEHVEETSQAVLISAMHAAEVKRRNLLEDFFSSP</sequence>
<dbReference type="InterPro" id="IPR031127">
    <property type="entry name" value="E3_UB_ligase_RBR"/>
</dbReference>
<dbReference type="EC" id="2.3.2.31" evidence="3"/>
<dbReference type="FunFam" id="1.20.120.1750:FF:000002">
    <property type="entry name" value="RBR-type E3 ubiquitin transferase"/>
    <property type="match status" value="1"/>
</dbReference>
<dbReference type="SUPFAM" id="SSF57850">
    <property type="entry name" value="RING/U-box"/>
    <property type="match status" value="3"/>
</dbReference>
<comment type="similarity">
    <text evidence="2">Belongs to the RBR family. Ariadne subfamily.</text>
</comment>
<reference evidence="12" key="1">
    <citation type="submission" date="2023-06" db="EMBL/GenBank/DDBJ databases">
        <title>Genomic analysis of the entomopathogenic nematode Steinernema hermaphroditum.</title>
        <authorList>
            <person name="Schwarz E.M."/>
            <person name="Heppert J.K."/>
            <person name="Baniya A."/>
            <person name="Schwartz H.T."/>
            <person name="Tan C.-H."/>
            <person name="Antoshechkin I."/>
            <person name="Sternberg P.W."/>
            <person name="Goodrich-Blair H."/>
            <person name="Dillman A.R."/>
        </authorList>
    </citation>
    <scope>NUCLEOTIDE SEQUENCE</scope>
    <source>
        <strain evidence="12">PS9179</strain>
        <tissue evidence="12">Whole animal</tissue>
    </source>
</reference>
<keyword evidence="5" id="KW-0479">Metal-binding</keyword>
<dbReference type="SMART" id="SM00647">
    <property type="entry name" value="IBR"/>
    <property type="match status" value="2"/>
</dbReference>
<evidence type="ECO:0000259" key="11">
    <source>
        <dbReference type="PROSITE" id="PS51873"/>
    </source>
</evidence>
<dbReference type="InterPro" id="IPR045840">
    <property type="entry name" value="Ariadne"/>
</dbReference>
<evidence type="ECO:0000256" key="7">
    <source>
        <dbReference type="ARBA" id="ARBA00022771"/>
    </source>
</evidence>
<dbReference type="Pfam" id="PF22191">
    <property type="entry name" value="IBR_1"/>
    <property type="match status" value="1"/>
</dbReference>
<keyword evidence="13" id="KW-1185">Reference proteome</keyword>
<evidence type="ECO:0000256" key="10">
    <source>
        <dbReference type="SAM" id="MobiDB-lite"/>
    </source>
</evidence>
<evidence type="ECO:0000256" key="4">
    <source>
        <dbReference type="ARBA" id="ARBA00022679"/>
    </source>
</evidence>
<comment type="caution">
    <text evidence="12">The sequence shown here is derived from an EMBL/GenBank/DDBJ whole genome shotgun (WGS) entry which is preliminary data.</text>
</comment>
<dbReference type="FunFam" id="3.30.40.10:FF:000019">
    <property type="entry name" value="RBR-type E3 ubiquitin transferase"/>
    <property type="match status" value="1"/>
</dbReference>
<evidence type="ECO:0000256" key="5">
    <source>
        <dbReference type="ARBA" id="ARBA00022723"/>
    </source>
</evidence>
<dbReference type="Pfam" id="PF01485">
    <property type="entry name" value="IBR"/>
    <property type="match status" value="1"/>
</dbReference>
<dbReference type="PROSITE" id="PS51873">
    <property type="entry name" value="TRIAD"/>
    <property type="match status" value="1"/>
</dbReference>
<accession>A0AA39M0S4</accession>
<evidence type="ECO:0000256" key="9">
    <source>
        <dbReference type="ARBA" id="ARBA00022833"/>
    </source>
</evidence>
<feature type="region of interest" description="Disordered" evidence="10">
    <location>
        <begin position="1"/>
        <end position="38"/>
    </location>
</feature>
<keyword evidence="6" id="KW-0677">Repeat</keyword>
<evidence type="ECO:0000313" key="13">
    <source>
        <dbReference type="Proteomes" id="UP001175271"/>
    </source>
</evidence>
<keyword evidence="7" id="KW-0863">Zinc-finger</keyword>
<dbReference type="PROSITE" id="PS00518">
    <property type="entry name" value="ZF_RING_1"/>
    <property type="match status" value="1"/>
</dbReference>
<protein>
    <recommendedName>
        <fullName evidence="3">RBR-type E3 ubiquitin transferase</fullName>
        <ecNumber evidence="3">2.3.2.31</ecNumber>
    </recommendedName>
</protein>
<dbReference type="EMBL" id="JAUCMV010000002">
    <property type="protein sequence ID" value="KAK0416390.1"/>
    <property type="molecule type" value="Genomic_DNA"/>
</dbReference>